<keyword evidence="6" id="KW-0560">Oxidoreductase</keyword>
<evidence type="ECO:0000259" key="10">
    <source>
        <dbReference type="SMART" id="SM00822"/>
    </source>
</evidence>
<comment type="pathway">
    <text evidence="2">Lipid metabolism; fatty acid beta-oxidation.</text>
</comment>
<evidence type="ECO:0000256" key="8">
    <source>
        <dbReference type="ARBA" id="ARBA00023140"/>
    </source>
</evidence>
<dbReference type="GO" id="GO:0005777">
    <property type="term" value="C:peroxisome"/>
    <property type="evidence" value="ECO:0007669"/>
    <property type="project" value="UniProtKB-SubCell"/>
</dbReference>
<comment type="caution">
    <text evidence="11">The sequence shown here is derived from an EMBL/GenBank/DDBJ whole genome shotgun (WGS) entry which is preliminary data.</text>
</comment>
<dbReference type="Gene3D" id="3.40.50.720">
    <property type="entry name" value="NAD(P)-binding Rossmann-like Domain"/>
    <property type="match status" value="2"/>
</dbReference>
<dbReference type="PRINTS" id="PR00081">
    <property type="entry name" value="GDHRDH"/>
</dbReference>
<dbReference type="GO" id="GO:0016491">
    <property type="term" value="F:oxidoreductase activity"/>
    <property type="evidence" value="ECO:0007669"/>
    <property type="project" value="UniProtKB-KW"/>
</dbReference>
<gene>
    <name evidence="11" type="ORF">BB560_003623</name>
</gene>
<dbReference type="GO" id="GO:0006635">
    <property type="term" value="P:fatty acid beta-oxidation"/>
    <property type="evidence" value="ECO:0007669"/>
    <property type="project" value="UniProtKB-UniPathway"/>
</dbReference>
<dbReference type="CDD" id="cd03448">
    <property type="entry name" value="HDE_HSD"/>
    <property type="match status" value="1"/>
</dbReference>
<organism evidence="11 12">
    <name type="scientific">Smittium megazygosporum</name>
    <dbReference type="NCBI Taxonomy" id="133381"/>
    <lineage>
        <taxon>Eukaryota</taxon>
        <taxon>Fungi</taxon>
        <taxon>Fungi incertae sedis</taxon>
        <taxon>Zoopagomycota</taxon>
        <taxon>Kickxellomycotina</taxon>
        <taxon>Harpellomycetes</taxon>
        <taxon>Harpellales</taxon>
        <taxon>Legeriomycetaceae</taxon>
        <taxon>Smittium</taxon>
    </lineage>
</organism>
<dbReference type="FunFam" id="3.40.50.720:FF:000084">
    <property type="entry name" value="Short-chain dehydrogenase reductase"/>
    <property type="match status" value="2"/>
</dbReference>
<evidence type="ECO:0000256" key="4">
    <source>
        <dbReference type="ARBA" id="ARBA00022832"/>
    </source>
</evidence>
<feature type="domain" description="Ketoreductase" evidence="10">
    <location>
        <begin position="11"/>
        <end position="204"/>
    </location>
</feature>
<dbReference type="UniPathway" id="UPA00659"/>
<dbReference type="STRING" id="133381.A0A2T9ZBE9"/>
<dbReference type="PANTHER" id="PTHR45024">
    <property type="entry name" value="DEHYDROGENASES, SHORT CHAIN"/>
    <property type="match status" value="1"/>
</dbReference>
<keyword evidence="7" id="KW-0443">Lipid metabolism</keyword>
<keyword evidence="12" id="KW-1185">Reference proteome</keyword>
<sequence>MSQEQLRFDGRVVIVTGAGGGLGRAYALLYAARGASVVVNDLGVGPLGIKGSSSAADKVVEEIRKNGGKAIANYDSVENGDRIVDQAVKTFGRIDIVINNAGNLRDRTFLKLTESEWQSVLNVHLKGSYKVARAAWPFMKKQRYGRIINTSSTSGVYGNFGQSNYGTAKFGLVGLSNALATEGAKFNITVNTLVPTAASNMTATSMAKEIMNIYDPKYVAPIVLNLTHDSNTYSGRVFEAAGGYFASSRWQVAKGCLFKPDYTFTPSAVKARWNDITDFSQSTYPTIGSTVDYPSIIREASSLKDSNPQSGEELRFDNKVVVITGSGSGLGRDYALYFAEHGAKVVVNDISVNSNGIRSVDTVVSEIRSKGGIAVPNYDSAVNGDRVVDTAISKFGRIDILINNAGTLSPTPFENVTDEQWEEDYKIHVFGPFKATHAAWPHFVKQKSGVIINTSSAPAIYGHPSIATYSAAKAALLGFTNVLALEGAKNNIRINTIAPIAGTPLMNHFTTSDIAKTLKLSYVTPVVAFLAHDSCSETGKYFHIKGPWCAQIRRQRSGGVIFPQNDDLTPEVVRNVLHKITDFDDGHANFYATNRENASTIIERIIKINGFKLDAPASNSKRPAKVVDVVAARNHKFPPSEFVYTPRDSMLYALGIGASAKDLHLVYELSPKFQVFPTFAVMPAFFVDARANQFLPEYHPMMLLHGEQYIEIKDKFPTSGTLVCTPSITDIVDKTKGATVTMRITMVDKRTNKVVAISESTSFIRGIGGFSKAPGYKQPPSINRPKLATAAPKMPSALPDRIISQAIGKDQAALYRLSGDYNPLHIDPEMAAKGNFKQPILHGLCSMGHAARHVINGMANGDPSALKAMKVRFSSPVYPGETIETRMWIDKSDPKTVLFEARIPERNVVVISNAVAVLDRPASSSVYEKHKL</sequence>
<keyword evidence="9" id="KW-0456">Lyase</keyword>
<keyword evidence="5" id="KW-0521">NADP</keyword>
<dbReference type="AlphaFoldDB" id="A0A2T9ZBE9"/>
<dbReference type="Pfam" id="PF22622">
    <property type="entry name" value="MFE-2_hydrat-2_N"/>
    <property type="match status" value="1"/>
</dbReference>
<dbReference type="PROSITE" id="PS00061">
    <property type="entry name" value="ADH_SHORT"/>
    <property type="match status" value="2"/>
</dbReference>
<accession>A0A2T9ZBE9</accession>
<dbReference type="Pfam" id="PF01575">
    <property type="entry name" value="MaoC_dehydratas"/>
    <property type="match status" value="1"/>
</dbReference>
<dbReference type="Gene3D" id="1.10.287.4290">
    <property type="match status" value="2"/>
</dbReference>
<reference evidence="11 12" key="1">
    <citation type="journal article" date="2018" name="MBio">
        <title>Comparative Genomics Reveals the Core Gene Toolbox for the Fungus-Insect Symbiosis.</title>
        <authorList>
            <person name="Wang Y."/>
            <person name="Stata M."/>
            <person name="Wang W."/>
            <person name="Stajich J.E."/>
            <person name="White M.M."/>
            <person name="Moncalvo J.M."/>
        </authorList>
    </citation>
    <scope>NUCLEOTIDE SEQUENCE [LARGE SCALE GENOMIC DNA]</scope>
    <source>
        <strain evidence="11 12">SC-DP-2</strain>
    </source>
</reference>
<evidence type="ECO:0000256" key="9">
    <source>
        <dbReference type="ARBA" id="ARBA00023239"/>
    </source>
</evidence>
<keyword evidence="4" id="KW-0276">Fatty acid metabolism</keyword>
<evidence type="ECO:0000313" key="11">
    <source>
        <dbReference type="EMBL" id="PVV01939.1"/>
    </source>
</evidence>
<evidence type="ECO:0000256" key="1">
    <source>
        <dbReference type="ARBA" id="ARBA00004275"/>
    </source>
</evidence>
<evidence type="ECO:0000256" key="6">
    <source>
        <dbReference type="ARBA" id="ARBA00023002"/>
    </source>
</evidence>
<dbReference type="PRINTS" id="PR00080">
    <property type="entry name" value="SDRFAMILY"/>
</dbReference>
<name>A0A2T9ZBE9_9FUNG</name>
<dbReference type="EMBL" id="MBFS01000694">
    <property type="protein sequence ID" value="PVV01939.1"/>
    <property type="molecule type" value="Genomic_DNA"/>
</dbReference>
<dbReference type="OrthoDB" id="60204at2759"/>
<dbReference type="InterPro" id="IPR020904">
    <property type="entry name" value="Sc_DH/Rdtase_CS"/>
</dbReference>
<dbReference type="InterPro" id="IPR002347">
    <property type="entry name" value="SDR_fam"/>
</dbReference>
<dbReference type="InterPro" id="IPR054357">
    <property type="entry name" value="MFE-2_N"/>
</dbReference>
<dbReference type="CDD" id="cd05353">
    <property type="entry name" value="hydroxyacyl-CoA-like_DH_SDR_c-like"/>
    <property type="match status" value="1"/>
</dbReference>
<evidence type="ECO:0000256" key="3">
    <source>
        <dbReference type="ARBA" id="ARBA00006484"/>
    </source>
</evidence>
<protein>
    <recommendedName>
        <fullName evidence="10">Ketoreductase domain-containing protein</fullName>
    </recommendedName>
</protein>
<dbReference type="InterPro" id="IPR036291">
    <property type="entry name" value="NAD(P)-bd_dom_sf"/>
</dbReference>
<dbReference type="Pfam" id="PF00106">
    <property type="entry name" value="adh_short"/>
    <property type="match status" value="2"/>
</dbReference>
<comment type="subcellular location">
    <subcellularLocation>
        <location evidence="1">Peroxisome</location>
    </subcellularLocation>
</comment>
<dbReference type="SUPFAM" id="SSF54637">
    <property type="entry name" value="Thioesterase/thiol ester dehydrase-isomerase"/>
    <property type="match status" value="2"/>
</dbReference>
<dbReference type="Proteomes" id="UP000245609">
    <property type="component" value="Unassembled WGS sequence"/>
</dbReference>
<dbReference type="GO" id="GO:0004300">
    <property type="term" value="F:enoyl-CoA hydratase activity"/>
    <property type="evidence" value="ECO:0007669"/>
    <property type="project" value="UniProtKB-ARBA"/>
</dbReference>
<evidence type="ECO:0000256" key="5">
    <source>
        <dbReference type="ARBA" id="ARBA00022857"/>
    </source>
</evidence>
<dbReference type="InterPro" id="IPR051687">
    <property type="entry name" value="Peroxisomal_Beta-Oxidation"/>
</dbReference>
<dbReference type="SMART" id="SM00822">
    <property type="entry name" value="PKS_KR"/>
    <property type="match status" value="1"/>
</dbReference>
<dbReference type="InterPro" id="IPR002539">
    <property type="entry name" value="MaoC-like_dom"/>
</dbReference>
<comment type="similarity">
    <text evidence="3">Belongs to the short-chain dehydrogenases/reductases (SDR) family.</text>
</comment>
<dbReference type="InterPro" id="IPR029069">
    <property type="entry name" value="HotDog_dom_sf"/>
</dbReference>
<evidence type="ECO:0000256" key="2">
    <source>
        <dbReference type="ARBA" id="ARBA00005005"/>
    </source>
</evidence>
<evidence type="ECO:0000313" key="12">
    <source>
        <dbReference type="Proteomes" id="UP000245609"/>
    </source>
</evidence>
<dbReference type="Gene3D" id="3.10.129.10">
    <property type="entry name" value="Hotdog Thioesterase"/>
    <property type="match status" value="1"/>
</dbReference>
<dbReference type="InterPro" id="IPR057326">
    <property type="entry name" value="KR_dom"/>
</dbReference>
<keyword evidence="8" id="KW-0576">Peroxisome</keyword>
<evidence type="ECO:0000256" key="7">
    <source>
        <dbReference type="ARBA" id="ARBA00023098"/>
    </source>
</evidence>
<dbReference type="PANTHER" id="PTHR45024:SF2">
    <property type="entry name" value="SCP2 DOMAIN-CONTAINING PROTEIN"/>
    <property type="match status" value="1"/>
</dbReference>
<dbReference type="SUPFAM" id="SSF51735">
    <property type="entry name" value="NAD(P)-binding Rossmann-fold domains"/>
    <property type="match status" value="2"/>
</dbReference>
<proteinExistence type="inferred from homology"/>